<evidence type="ECO:0000313" key="2">
    <source>
        <dbReference type="EMBL" id="RHA01580.1"/>
    </source>
</evidence>
<dbReference type="AlphaFoldDB" id="A0A413QMP3"/>
<dbReference type="GO" id="GO:0051920">
    <property type="term" value="F:peroxiredoxin activity"/>
    <property type="evidence" value="ECO:0007669"/>
    <property type="project" value="InterPro"/>
</dbReference>
<dbReference type="PANTHER" id="PTHR33930:SF2">
    <property type="entry name" value="BLR3452 PROTEIN"/>
    <property type="match status" value="1"/>
</dbReference>
<dbReference type="InterPro" id="IPR029032">
    <property type="entry name" value="AhpD-like"/>
</dbReference>
<comment type="caution">
    <text evidence="2">The sequence shown here is derived from an EMBL/GenBank/DDBJ whole genome shotgun (WGS) entry which is preliminary data.</text>
</comment>
<evidence type="ECO:0000313" key="3">
    <source>
        <dbReference type="Proteomes" id="UP000284962"/>
    </source>
</evidence>
<name>A0A413QMP3_9FIRM</name>
<dbReference type="InterPro" id="IPR003779">
    <property type="entry name" value="CMD-like"/>
</dbReference>
<dbReference type="EMBL" id="QSEW01000002">
    <property type="protein sequence ID" value="RHA01580.1"/>
    <property type="molecule type" value="Genomic_DNA"/>
</dbReference>
<dbReference type="Pfam" id="PF02627">
    <property type="entry name" value="CMD"/>
    <property type="match status" value="1"/>
</dbReference>
<dbReference type="Gene3D" id="1.20.1290.10">
    <property type="entry name" value="AhpD-like"/>
    <property type="match status" value="1"/>
</dbReference>
<dbReference type="SUPFAM" id="SSF69118">
    <property type="entry name" value="AhpD-like"/>
    <property type="match status" value="1"/>
</dbReference>
<dbReference type="Proteomes" id="UP000284962">
    <property type="component" value="Unassembled WGS sequence"/>
</dbReference>
<organism evidence="2 3">
    <name type="scientific">Dorea formicigenerans</name>
    <dbReference type="NCBI Taxonomy" id="39486"/>
    <lineage>
        <taxon>Bacteria</taxon>
        <taxon>Bacillati</taxon>
        <taxon>Bacillota</taxon>
        <taxon>Clostridia</taxon>
        <taxon>Lachnospirales</taxon>
        <taxon>Lachnospiraceae</taxon>
        <taxon>Dorea</taxon>
    </lineage>
</organism>
<dbReference type="PANTHER" id="PTHR33930">
    <property type="entry name" value="ALKYL HYDROPEROXIDE REDUCTASE AHPD"/>
    <property type="match status" value="1"/>
</dbReference>
<evidence type="ECO:0000259" key="1">
    <source>
        <dbReference type="Pfam" id="PF02627"/>
    </source>
</evidence>
<reference evidence="2 3" key="1">
    <citation type="submission" date="2018-08" db="EMBL/GenBank/DDBJ databases">
        <title>A genome reference for cultivated species of the human gut microbiota.</title>
        <authorList>
            <person name="Zou Y."/>
            <person name="Xue W."/>
            <person name="Luo G."/>
        </authorList>
    </citation>
    <scope>NUCLEOTIDE SEQUENCE [LARGE SCALE GENOMIC DNA]</scope>
    <source>
        <strain evidence="2 3">AM46-16</strain>
    </source>
</reference>
<accession>A0A413QMP3</accession>
<proteinExistence type="predicted"/>
<protein>
    <submittedName>
        <fullName evidence="2">Carboxymuconolactone decarboxylase family protein</fullName>
    </submittedName>
</protein>
<sequence>MLYLSYQFLIMEVFKMNAKEKLADYQRQFGVYAEANPEVMGAFGSTVTAAMENSGPLDAKTMELLILVAAVSRKCEPCIYSHVMNYINVGGTKEELAAGLNAAVLICGGPGMAYSALALDLFDQYSAE</sequence>
<feature type="domain" description="Carboxymuconolactone decarboxylase-like" evidence="1">
    <location>
        <begin position="37"/>
        <end position="119"/>
    </location>
</feature>
<gene>
    <name evidence="2" type="ORF">DW957_01865</name>
</gene>